<protein>
    <submittedName>
        <fullName evidence="1">Uncharacterized protein</fullName>
    </submittedName>
</protein>
<sequence length="99" mass="11172">MLAWPGLRERGRFDVESIELALGLADIGCWVDEDHIALYATEDSLILTDQSLERPRRVDLPISFGDTADIEGLLKLTDREVDIEVWTPEARSTVTVRFA</sequence>
<dbReference type="Proteomes" id="UP000244649">
    <property type="component" value="Unassembled WGS sequence"/>
</dbReference>
<comment type="caution">
    <text evidence="1">The sequence shown here is derived from an EMBL/GenBank/DDBJ whole genome shotgun (WGS) entry which is preliminary data.</text>
</comment>
<accession>A0A2T7WER4</accession>
<name>A0A2T7WER4_MICTE</name>
<gene>
    <name evidence="1" type="ORF">DC432_10730</name>
</gene>
<dbReference type="EMBL" id="QDFT01000025">
    <property type="protein sequence ID" value="PVE69811.1"/>
    <property type="molecule type" value="Genomic_DNA"/>
</dbReference>
<proteinExistence type="predicted"/>
<evidence type="ECO:0000313" key="1">
    <source>
        <dbReference type="EMBL" id="PVE69811.1"/>
    </source>
</evidence>
<dbReference type="AlphaFoldDB" id="A0A2T7WER4"/>
<evidence type="ECO:0000313" key="2">
    <source>
        <dbReference type="Proteomes" id="UP000244649"/>
    </source>
</evidence>
<reference evidence="1 2" key="1">
    <citation type="submission" date="2018-04" db="EMBL/GenBank/DDBJ databases">
        <authorList>
            <person name="Go L.Y."/>
            <person name="Mitchell J.A."/>
        </authorList>
    </citation>
    <scope>NUCLEOTIDE SEQUENCE [LARGE SCALE GENOMIC DNA]</scope>
    <source>
        <strain evidence="1 2">TPD7010</strain>
    </source>
</reference>
<organism evidence="1 2">
    <name type="scientific">Microbacterium testaceum</name>
    <name type="common">Aureobacterium testaceum</name>
    <name type="synonym">Brevibacterium testaceum</name>
    <dbReference type="NCBI Taxonomy" id="2033"/>
    <lineage>
        <taxon>Bacteria</taxon>
        <taxon>Bacillati</taxon>
        <taxon>Actinomycetota</taxon>
        <taxon>Actinomycetes</taxon>
        <taxon>Micrococcales</taxon>
        <taxon>Microbacteriaceae</taxon>
        <taxon>Microbacterium</taxon>
    </lineage>
</organism>